<evidence type="ECO:0000256" key="2">
    <source>
        <dbReference type="ARBA" id="ARBA00006613"/>
    </source>
</evidence>
<dbReference type="Gene3D" id="1.25.10.10">
    <property type="entry name" value="Leucine-rich Repeat Variant"/>
    <property type="match status" value="1"/>
</dbReference>
<feature type="domain" description="Clathrin/coatomer adaptor adaptin-like N-terminal" evidence="7">
    <location>
        <begin position="12"/>
        <end position="511"/>
    </location>
</feature>
<evidence type="ECO:0000313" key="9">
    <source>
        <dbReference type="Proteomes" id="UP001057375"/>
    </source>
</evidence>
<dbReference type="InterPro" id="IPR011989">
    <property type="entry name" value="ARM-like"/>
</dbReference>
<keyword evidence="9" id="KW-1185">Reference proteome</keyword>
<feature type="region of interest" description="Disordered" evidence="6">
    <location>
        <begin position="225"/>
        <end position="244"/>
    </location>
</feature>
<dbReference type="Pfam" id="PF01602">
    <property type="entry name" value="Adaptin_N"/>
    <property type="match status" value="1"/>
</dbReference>
<evidence type="ECO:0000256" key="3">
    <source>
        <dbReference type="ARBA" id="ARBA00022448"/>
    </source>
</evidence>
<keyword evidence="3" id="KW-0813">Transport</keyword>
<comment type="caution">
    <text evidence="8">The sequence shown here is derived from an EMBL/GenBank/DDBJ whole genome shotgun (WGS) entry which is preliminary data.</text>
</comment>
<accession>A0ABQ5KPB3</accession>
<feature type="region of interest" description="Disordered" evidence="6">
    <location>
        <begin position="261"/>
        <end position="286"/>
    </location>
</feature>
<feature type="compositionally biased region" description="Basic and acidic residues" evidence="6">
    <location>
        <begin position="232"/>
        <end position="242"/>
    </location>
</feature>
<feature type="region of interest" description="Disordered" evidence="6">
    <location>
        <begin position="912"/>
        <end position="977"/>
    </location>
</feature>
<feature type="compositionally biased region" description="Polar residues" evidence="6">
    <location>
        <begin position="916"/>
        <end position="936"/>
    </location>
</feature>
<sequence length="1210" mass="131907">MFAVYDDSSISEAQKLLRSGVKKENLEGLRMLVSHISRGNDISAAFHDVVKLVVAESLEMKRLVYMIIAHYSESNPDAAIMSYNVFHKSLSDRNQLVRGLALRTLSSIRVKTISALVATEIDNSSRDSSPFVRKTACHAAIKVAKYDADTKDDIIKVIGNLLGDSVPAVLGSAVVAWLAICPDRYDLIHKHFHSICVNIADTDEWCQVSILKMLLHYARKHLIGPPNAAPKPKKEAKPESKAKKQPVALDLEDLGADFCFGPTDENEKKPEEKDEESESYSYSGEAAAVDPTELKARIERDTTFMLKSIIHLLKSRNPGVCLQACLLIYYCAKRPDTSSKTDDEEDLGISSATDALFSANTLGAALARCVELCAPEEAAVALAACVSIASEHKKLLMPYYKVFYIHRVDSLFVKEKKLNIIASLVSEENAVEIVRELKSCIDHRVHIPLSEKFSSSLIECVTRCAYAVSTIRGKCLDLLLSLIEGGYDDSIVGAAVIGMKNLLSSNSSETGQIEYTLFSDSLGHICDPSDVARFRGQEAPAASFGADFALDFDTQTQPAESVDSDEPYVPKIPEDERAEDARVVRRLVQLIPDLKSNPPALCAALWVAGEHCNLVPHLVPDIMRVQAKDLLSLDTEVKEELCVMSVKVALRRKEIAKLIARRASCFSYSKLADKNGNRKKGRGIPESTNLPSLPHLEALALSVCDRVHHLCDYILRACAVDADYDLRDRARLLQYACNGGVSCFNVVSENIIKPRPTTDLSVSDVREFVLGTITFILNKPVPGYMNLSSECDQSVGYAEREAGHAEVAERIKQKKSGRKPISISSVGSERMKGINLTNMKEPESPSLSKPVVKKAIVPIGEKKKDNFWGDEEEQGDDEYSYSGYSYSDDQKAEPKKTTAKADGGFDDIFGAFGAPSKSTQPAKKTVSSVPAPTKKTSLGDDLDILLGMGPSSSSQTAKKYPPAPRTQPKPQPVTQPKPTGIDAGLVALMGAPTQSQQGDVTREKMTLTLSNTDGRGVEVTSAFARGFFAPPAGHIGLRVCVTNRSPSPLAVNISGTCMSTPVSFGRMNVGQAITKLLFVKLVPGKPSIQLTVSHGAVRVNFSVKPRMGDLVRPDKMSQAQALSMRKNLMSNMCEIVLPTADISTVDKSVITATNLNKIAVGLYVGREFVGNKVVIVWCERAAGSLKLRVVAEKAKFGQLLMKFISKQTSL</sequence>
<dbReference type="PANTHER" id="PTHR11134">
    <property type="entry name" value="ADAPTOR COMPLEX SUBUNIT BETA FAMILY MEMBER"/>
    <property type="match status" value="1"/>
</dbReference>
<organism evidence="8 9">
    <name type="scientific">Aduncisulcus paluster</name>
    <dbReference type="NCBI Taxonomy" id="2918883"/>
    <lineage>
        <taxon>Eukaryota</taxon>
        <taxon>Metamonada</taxon>
        <taxon>Carpediemonas-like organisms</taxon>
        <taxon>Aduncisulcus</taxon>
    </lineage>
</organism>
<dbReference type="SUPFAM" id="SSF48371">
    <property type="entry name" value="ARM repeat"/>
    <property type="match status" value="1"/>
</dbReference>
<feature type="compositionally biased region" description="Pro residues" evidence="6">
    <location>
        <begin position="961"/>
        <end position="975"/>
    </location>
</feature>
<keyword evidence="4" id="KW-0653">Protein transport</keyword>
<evidence type="ECO:0000259" key="7">
    <source>
        <dbReference type="Pfam" id="PF01602"/>
    </source>
</evidence>
<evidence type="ECO:0000256" key="6">
    <source>
        <dbReference type="SAM" id="MobiDB-lite"/>
    </source>
</evidence>
<reference evidence="8" key="1">
    <citation type="submission" date="2022-03" db="EMBL/GenBank/DDBJ databases">
        <title>Draft genome sequence of Aduncisulcus paluster, a free-living microaerophilic Fornicata.</title>
        <authorList>
            <person name="Yuyama I."/>
            <person name="Kume K."/>
            <person name="Tamura T."/>
            <person name="Inagaki Y."/>
            <person name="Hashimoto T."/>
        </authorList>
    </citation>
    <scope>NUCLEOTIDE SEQUENCE</scope>
    <source>
        <strain evidence="8">NY0171</strain>
    </source>
</reference>
<evidence type="ECO:0000256" key="4">
    <source>
        <dbReference type="ARBA" id="ARBA00022927"/>
    </source>
</evidence>
<comment type="subcellular location">
    <subcellularLocation>
        <location evidence="1">Endomembrane system</location>
    </subcellularLocation>
</comment>
<dbReference type="Proteomes" id="UP001057375">
    <property type="component" value="Unassembled WGS sequence"/>
</dbReference>
<dbReference type="InterPro" id="IPR016024">
    <property type="entry name" value="ARM-type_fold"/>
</dbReference>
<gene>
    <name evidence="8" type="ORF">ADUPG1_007686</name>
</gene>
<feature type="region of interest" description="Disordered" evidence="6">
    <location>
        <begin position="866"/>
        <end position="899"/>
    </location>
</feature>
<evidence type="ECO:0000256" key="5">
    <source>
        <dbReference type="ARBA" id="ARBA00023136"/>
    </source>
</evidence>
<feature type="compositionally biased region" description="Acidic residues" evidence="6">
    <location>
        <begin position="868"/>
        <end position="879"/>
    </location>
</feature>
<keyword evidence="5" id="KW-0472">Membrane</keyword>
<dbReference type="InterPro" id="IPR002553">
    <property type="entry name" value="Clathrin/coatomer_adapt-like_N"/>
</dbReference>
<dbReference type="InterPro" id="IPR026739">
    <property type="entry name" value="AP_beta"/>
</dbReference>
<name>A0ABQ5KPB3_9EUKA</name>
<evidence type="ECO:0000256" key="1">
    <source>
        <dbReference type="ARBA" id="ARBA00004308"/>
    </source>
</evidence>
<comment type="similarity">
    <text evidence="2">Belongs to the adaptor complexes large subunit family.</text>
</comment>
<dbReference type="EMBL" id="BQXS01010795">
    <property type="protein sequence ID" value="GKT34316.1"/>
    <property type="molecule type" value="Genomic_DNA"/>
</dbReference>
<proteinExistence type="inferred from homology"/>
<evidence type="ECO:0000313" key="8">
    <source>
        <dbReference type="EMBL" id="GKT34316.1"/>
    </source>
</evidence>
<protein>
    <submittedName>
        <fullName evidence="8">Multi-domain containing protein</fullName>
    </submittedName>
</protein>